<reference evidence="1 2" key="1">
    <citation type="submission" date="2017-10" db="EMBL/GenBank/DDBJ databases">
        <title>Novel microbial diversity and functional potential in the marine mammal oral microbiome.</title>
        <authorList>
            <person name="Dudek N.K."/>
            <person name="Sun C.L."/>
            <person name="Burstein D."/>
            <person name="Kantor R.S."/>
            <person name="Aliaga Goltsman D.S."/>
            <person name="Bik E.M."/>
            <person name="Thomas B.C."/>
            <person name="Banfield J.F."/>
            <person name="Relman D.A."/>
        </authorList>
    </citation>
    <scope>NUCLEOTIDE SEQUENCE [LARGE SCALE GENOMIC DNA]</scope>
    <source>
        <strain evidence="1">DOLZORAL124_49_17</strain>
    </source>
</reference>
<dbReference type="Proteomes" id="UP000229740">
    <property type="component" value="Unassembled WGS sequence"/>
</dbReference>
<dbReference type="AlphaFoldDB" id="A0A2G6EAC4"/>
<comment type="caution">
    <text evidence="1">The sequence shown here is derived from an EMBL/GenBank/DDBJ whole genome shotgun (WGS) entry which is preliminary data.</text>
</comment>
<evidence type="ECO:0000313" key="2">
    <source>
        <dbReference type="Proteomes" id="UP000229740"/>
    </source>
</evidence>
<accession>A0A2G6EAC4</accession>
<proteinExistence type="predicted"/>
<name>A0A2G6EAC4_9BACT</name>
<protein>
    <submittedName>
        <fullName evidence="1">Uncharacterized protein</fullName>
    </submittedName>
</protein>
<dbReference type="EMBL" id="PDPS01000020">
    <property type="protein sequence ID" value="PID59039.1"/>
    <property type="molecule type" value="Genomic_DNA"/>
</dbReference>
<evidence type="ECO:0000313" key="1">
    <source>
        <dbReference type="EMBL" id="PID59039.1"/>
    </source>
</evidence>
<organism evidence="1 2">
    <name type="scientific">candidate division KSB3 bacterium</name>
    <dbReference type="NCBI Taxonomy" id="2044937"/>
    <lineage>
        <taxon>Bacteria</taxon>
        <taxon>candidate division KSB3</taxon>
    </lineage>
</organism>
<sequence length="724" mass="85374">MSTTETQKIKAYLHDASRSARAAASAKAPLTNEKDEDSLLIVPREYRSALSTFESPLMQYLRNLRLKMAKIPKEISFINSIYTLTQGNIIDLIDPVKDEVTRQLLDDLLTPLLKHAKQSRAGAEKDPVAAEWEAGQILNRCYLVLYSNFSQMQSAIIQGIIYDIERQGVHLPIQSSAELEIIAQQYLPVVQNQAVIIRNMFRHLFPEYDPPDNIHVLELCFLRLLDDIQNNFSHFLESDEQLLQMLSRIKVGQDELLNVNDPNLRNILAKMERLQNQFHDIYNQRWRDGVLNDIIATFFYHSRFTAYLENKGKIAKKRRYFLASLEHLLNNYEDFFNETLVPQVDFLTEEYKVVDREGYTFVQSHILTDRMKNIFQTLLDQDRFSVLSEMIVTGEFSKTPALKKTFQHSEELEKMRRELRHKHVSQQALQEHIDRLWEVLDDVQELLVSEIFTKWKTPLNTMLTTYCLELHWFHACFSTYTIEAFPDTKTLFRELDLFIEPYKEALRIFSDNIFHYLESISQQVYAFRDRAGDFNLLYTGILGIDLKQEERFFQFELYTPPKVKLLVGRLLKLQEHYTQTLKTHPPKQASDDHEGLKNQRLYTDEMLKTANFLEEERDILMYCGSRKLFADPQFVEDDFAHDYNEIIDSYAHVITQLQPPSSDQLDRILELRGLRERARFAAVYERYSEMVKYKALSKAWPVIRKRWKNPDDFQRDHAVHKKFS</sequence>
<gene>
    <name evidence="1" type="ORF">CSB45_01100</name>
</gene>